<dbReference type="Pfam" id="PF03755">
    <property type="entry name" value="YicC-like_N"/>
    <property type="match status" value="1"/>
</dbReference>
<dbReference type="PATRIC" id="fig|1470200.3.peg.547"/>
<feature type="domain" description="Endoribonuclease YicC-like C-terminal" evidence="8">
    <location>
        <begin position="170"/>
        <end position="286"/>
    </location>
</feature>
<dbReference type="Proteomes" id="UP000036027">
    <property type="component" value="Unassembled WGS sequence"/>
</dbReference>
<dbReference type="Pfam" id="PF08340">
    <property type="entry name" value="YicC-like_C"/>
    <property type="match status" value="1"/>
</dbReference>
<dbReference type="EMBL" id="JTDO01000012">
    <property type="protein sequence ID" value="KLT72515.1"/>
    <property type="molecule type" value="Genomic_DNA"/>
</dbReference>
<evidence type="ECO:0000313" key="10">
    <source>
        <dbReference type="Proteomes" id="UP000036027"/>
    </source>
</evidence>
<evidence type="ECO:0000313" key="9">
    <source>
        <dbReference type="EMBL" id="KLT72515.1"/>
    </source>
</evidence>
<comment type="cofactor">
    <cofactor evidence="1">
        <name>a divalent metal cation</name>
        <dbReference type="ChEBI" id="CHEBI:60240"/>
    </cofactor>
</comment>
<reference evidence="9 10" key="1">
    <citation type="submission" date="2014-11" db="EMBL/GenBank/DDBJ databases">
        <title>Genome of a novel goose pathogen.</title>
        <authorList>
            <person name="Hansen C.M."/>
            <person name="Hueffer K."/>
            <person name="Choi S.C."/>
        </authorList>
    </citation>
    <scope>NUCLEOTIDE SEQUENCE [LARGE SCALE GENOMIC DNA]</scope>
    <source>
        <strain evidence="9 10">KH1503</strain>
    </source>
</reference>
<evidence type="ECO:0000256" key="3">
    <source>
        <dbReference type="ARBA" id="ARBA00022759"/>
    </source>
</evidence>
<comment type="caution">
    <text evidence="9">The sequence shown here is derived from an EMBL/GenBank/DDBJ whole genome shotgun (WGS) entry which is preliminary data.</text>
</comment>
<dbReference type="InterPro" id="IPR005229">
    <property type="entry name" value="YicC/YloC-like"/>
</dbReference>
<keyword evidence="2" id="KW-0540">Nuclease</keyword>
<comment type="similarity">
    <text evidence="5">Belongs to the YicC/YloC family.</text>
</comment>
<feature type="domain" description="Endoribonuclease YicC-like N-terminal" evidence="7">
    <location>
        <begin position="1"/>
        <end position="152"/>
    </location>
</feature>
<evidence type="ECO:0000256" key="5">
    <source>
        <dbReference type="ARBA" id="ARBA00035648"/>
    </source>
</evidence>
<dbReference type="GO" id="GO:0004521">
    <property type="term" value="F:RNA endonuclease activity"/>
    <property type="evidence" value="ECO:0007669"/>
    <property type="project" value="InterPro"/>
</dbReference>
<evidence type="ECO:0000259" key="7">
    <source>
        <dbReference type="Pfam" id="PF03755"/>
    </source>
</evidence>
<dbReference type="OrthoDB" id="9771229at2"/>
<protein>
    <recommendedName>
        <fullName evidence="11">YicC family protein</fullName>
    </recommendedName>
</protein>
<dbReference type="GO" id="GO:0016787">
    <property type="term" value="F:hydrolase activity"/>
    <property type="evidence" value="ECO:0007669"/>
    <property type="project" value="UniProtKB-KW"/>
</dbReference>
<evidence type="ECO:0000256" key="4">
    <source>
        <dbReference type="ARBA" id="ARBA00022801"/>
    </source>
</evidence>
<sequence>MTGFANASGECGNKRINLELRAVNHRYLDVQFKMPDDLRHLESIMREAVAAKAARGKVECRIQVQTLEAGSVGKLSINQELVHQLAYLNKKWRKQHSDLGKLSVADILKFPGVLTTQGEDEEAFAQTVQKLLSKALQDFGAARAREGEKLQQHLLERLDAMEKIIASLQEVFPNLVEAHLEKVRTRLKEAVDNIDDNRLQQEFALFMQKADVDEEFSRLRTHITEVRRIVRESKNAAGKRLDFLMQELNREANTLGSKAIAAECTQASVELKVLIEQMREQVQNIE</sequence>
<proteinExistence type="inferred from homology"/>
<evidence type="ECO:0000256" key="6">
    <source>
        <dbReference type="SAM" id="Coils"/>
    </source>
</evidence>
<gene>
    <name evidence="9" type="ORF">PL75_08185</name>
</gene>
<dbReference type="InterPro" id="IPR013551">
    <property type="entry name" value="YicC-like_C"/>
</dbReference>
<keyword evidence="3" id="KW-0255">Endonuclease</keyword>
<organism evidence="9 10">
    <name type="scientific">Neisseria arctica</name>
    <dbReference type="NCBI Taxonomy" id="1470200"/>
    <lineage>
        <taxon>Bacteria</taxon>
        <taxon>Pseudomonadati</taxon>
        <taxon>Pseudomonadota</taxon>
        <taxon>Betaproteobacteria</taxon>
        <taxon>Neisseriales</taxon>
        <taxon>Neisseriaceae</taxon>
        <taxon>Neisseria</taxon>
    </lineage>
</organism>
<evidence type="ECO:0008006" key="11">
    <source>
        <dbReference type="Google" id="ProtNLM"/>
    </source>
</evidence>
<evidence type="ECO:0000256" key="2">
    <source>
        <dbReference type="ARBA" id="ARBA00022722"/>
    </source>
</evidence>
<keyword evidence="6" id="KW-0175">Coiled coil</keyword>
<dbReference type="InterPro" id="IPR013527">
    <property type="entry name" value="YicC-like_N"/>
</dbReference>
<dbReference type="PANTHER" id="PTHR30636">
    <property type="entry name" value="UPF0701 PROTEIN YICC"/>
    <property type="match status" value="1"/>
</dbReference>
<dbReference type="AlphaFoldDB" id="A0A0J0YQV7"/>
<evidence type="ECO:0000259" key="8">
    <source>
        <dbReference type="Pfam" id="PF08340"/>
    </source>
</evidence>
<keyword evidence="10" id="KW-1185">Reference proteome</keyword>
<name>A0A0J0YQV7_9NEIS</name>
<dbReference type="PANTHER" id="PTHR30636:SF3">
    <property type="entry name" value="UPF0701 PROTEIN YICC"/>
    <property type="match status" value="1"/>
</dbReference>
<dbReference type="STRING" id="1470200.PL75_08185"/>
<evidence type="ECO:0000256" key="1">
    <source>
        <dbReference type="ARBA" id="ARBA00001968"/>
    </source>
</evidence>
<dbReference type="NCBIfam" id="TIGR00255">
    <property type="entry name" value="YicC/YloC family endoribonuclease"/>
    <property type="match status" value="1"/>
</dbReference>
<keyword evidence="4" id="KW-0378">Hydrolase</keyword>
<feature type="coiled-coil region" evidence="6">
    <location>
        <begin position="151"/>
        <end position="200"/>
    </location>
</feature>
<accession>A0A0J0YQV7</accession>